<name>A0A0F9CTQ0_9ZZZZ</name>
<sequence length="149" mass="16765">MYHIKAGKDRLYEGQRDTMEFMIKDNSAQFYRDAMPEERGGKFVQLTDGKLQAVVFSPMKLHPYHANIAEAFLRSQGIFKGSYNAKRDHFYSDSTGWRILGGGIWSLSEKKGELRLEGASQAYGPFVPNGLDKAVGSSEAFKGYKVVIE</sequence>
<gene>
    <name evidence="1" type="ORF">LCGC14_2569430</name>
</gene>
<proteinExistence type="predicted"/>
<accession>A0A0F9CTQ0</accession>
<reference evidence="1" key="1">
    <citation type="journal article" date="2015" name="Nature">
        <title>Complex archaea that bridge the gap between prokaryotes and eukaryotes.</title>
        <authorList>
            <person name="Spang A."/>
            <person name="Saw J.H."/>
            <person name="Jorgensen S.L."/>
            <person name="Zaremba-Niedzwiedzka K."/>
            <person name="Martijn J."/>
            <person name="Lind A.E."/>
            <person name="van Eijk R."/>
            <person name="Schleper C."/>
            <person name="Guy L."/>
            <person name="Ettema T.J."/>
        </authorList>
    </citation>
    <scope>NUCLEOTIDE SEQUENCE</scope>
</reference>
<protein>
    <submittedName>
        <fullName evidence="1">Uncharacterized protein</fullName>
    </submittedName>
</protein>
<organism evidence="1">
    <name type="scientific">marine sediment metagenome</name>
    <dbReference type="NCBI Taxonomy" id="412755"/>
    <lineage>
        <taxon>unclassified sequences</taxon>
        <taxon>metagenomes</taxon>
        <taxon>ecological metagenomes</taxon>
    </lineage>
</organism>
<comment type="caution">
    <text evidence="1">The sequence shown here is derived from an EMBL/GenBank/DDBJ whole genome shotgun (WGS) entry which is preliminary data.</text>
</comment>
<dbReference type="AlphaFoldDB" id="A0A0F9CTQ0"/>
<dbReference type="EMBL" id="LAZR01042622">
    <property type="protein sequence ID" value="KKL09081.1"/>
    <property type="molecule type" value="Genomic_DNA"/>
</dbReference>
<evidence type="ECO:0000313" key="1">
    <source>
        <dbReference type="EMBL" id="KKL09081.1"/>
    </source>
</evidence>